<protein>
    <submittedName>
        <fullName evidence="3">Uncharacterized protein</fullName>
    </submittedName>
</protein>
<proteinExistence type="predicted"/>
<feature type="chain" id="PRO_5040252187" evidence="2">
    <location>
        <begin position="24"/>
        <end position="243"/>
    </location>
</feature>
<evidence type="ECO:0000313" key="3">
    <source>
        <dbReference type="EMBL" id="KAF9322614.1"/>
    </source>
</evidence>
<feature type="region of interest" description="Disordered" evidence="1">
    <location>
        <begin position="39"/>
        <end position="140"/>
    </location>
</feature>
<feature type="signal peptide" evidence="2">
    <location>
        <begin position="1"/>
        <end position="23"/>
    </location>
</feature>
<feature type="compositionally biased region" description="Acidic residues" evidence="1">
    <location>
        <begin position="106"/>
        <end position="137"/>
    </location>
</feature>
<feature type="region of interest" description="Disordered" evidence="1">
    <location>
        <begin position="169"/>
        <end position="189"/>
    </location>
</feature>
<feature type="compositionally biased region" description="Acidic residues" evidence="1">
    <location>
        <begin position="169"/>
        <end position="187"/>
    </location>
</feature>
<keyword evidence="2" id="KW-0732">Signal</keyword>
<keyword evidence="4" id="KW-1185">Reference proteome</keyword>
<evidence type="ECO:0000256" key="2">
    <source>
        <dbReference type="SAM" id="SignalP"/>
    </source>
</evidence>
<dbReference type="AlphaFoldDB" id="A0A9P5S9J0"/>
<organism evidence="3 4">
    <name type="scientific">Podila minutissima</name>
    <dbReference type="NCBI Taxonomy" id="64525"/>
    <lineage>
        <taxon>Eukaryota</taxon>
        <taxon>Fungi</taxon>
        <taxon>Fungi incertae sedis</taxon>
        <taxon>Mucoromycota</taxon>
        <taxon>Mortierellomycotina</taxon>
        <taxon>Mortierellomycetes</taxon>
        <taxon>Mortierellales</taxon>
        <taxon>Mortierellaceae</taxon>
        <taxon>Podila</taxon>
    </lineage>
</organism>
<evidence type="ECO:0000256" key="1">
    <source>
        <dbReference type="SAM" id="MobiDB-lite"/>
    </source>
</evidence>
<feature type="compositionally biased region" description="Acidic residues" evidence="1">
    <location>
        <begin position="200"/>
        <end position="211"/>
    </location>
</feature>
<feature type="compositionally biased region" description="Acidic residues" evidence="1">
    <location>
        <begin position="83"/>
        <end position="99"/>
    </location>
</feature>
<feature type="compositionally biased region" description="Polar residues" evidence="1">
    <location>
        <begin position="73"/>
        <end position="82"/>
    </location>
</feature>
<dbReference type="EMBL" id="JAAAUY010001499">
    <property type="protein sequence ID" value="KAF9322614.1"/>
    <property type="molecule type" value="Genomic_DNA"/>
</dbReference>
<accession>A0A9P5S9J0</accession>
<feature type="region of interest" description="Disordered" evidence="1">
    <location>
        <begin position="200"/>
        <end position="219"/>
    </location>
</feature>
<comment type="caution">
    <text evidence="3">The sequence shown here is derived from an EMBL/GenBank/DDBJ whole genome shotgun (WGS) entry which is preliminary data.</text>
</comment>
<dbReference type="Proteomes" id="UP000696485">
    <property type="component" value="Unassembled WGS sequence"/>
</dbReference>
<dbReference type="PROSITE" id="PS51257">
    <property type="entry name" value="PROKAR_LIPOPROTEIN"/>
    <property type="match status" value="1"/>
</dbReference>
<reference evidence="3" key="1">
    <citation type="journal article" date="2020" name="Fungal Divers.">
        <title>Resolving the Mortierellaceae phylogeny through synthesis of multi-gene phylogenetics and phylogenomics.</title>
        <authorList>
            <person name="Vandepol N."/>
            <person name="Liber J."/>
            <person name="Desiro A."/>
            <person name="Na H."/>
            <person name="Kennedy M."/>
            <person name="Barry K."/>
            <person name="Grigoriev I.V."/>
            <person name="Miller A.N."/>
            <person name="O'Donnell K."/>
            <person name="Stajich J.E."/>
            <person name="Bonito G."/>
        </authorList>
    </citation>
    <scope>NUCLEOTIDE SEQUENCE</scope>
    <source>
        <strain evidence="3">NVP1</strain>
    </source>
</reference>
<evidence type="ECO:0000313" key="4">
    <source>
        <dbReference type="Proteomes" id="UP000696485"/>
    </source>
</evidence>
<gene>
    <name evidence="3" type="ORF">BG006_002198</name>
</gene>
<sequence>MVLKRSSTLVVLVSFIGTWISSCDNTLADAAPISQLLARQASSPSSPNPAPRPSPGRVQIKLVNTPPPPPSFHQRQGWSTTVLDDEDDDAGNELLDTELDGLLRPDEDDTIEGEAIEEEEEEDEEEDEQEDEDDIDAEAARIRAMYRFGCSHPNSRDASSLRALDEQEAEMLEEVQDQAEEEEDEEDWLARGFRDIDLIPEDLEDDEEPEAETPSPTTNARFQVIVSRFGGKAAAADLAASLD</sequence>
<name>A0A9P5S9J0_9FUNG</name>